<accession>A0A8S1KUR0</accession>
<sequence>MKFDQEKTDEIKLNPRYQNLLKWGLDNGVIIKDVDMPAAFGELTGVVATKDIPANTAIICVPQPLIISQEKCKLSSLSIVYDKHPELFDENETSDAEFNILIFYLFNEKKKGEKSFYHPYVQAIQSNNTLIDWTKEELNYIEDPIILDEFAIVREDLKELWNQAKDIFNEFIQIFGETRPTDKEDFYWAAQSVMSRCFGWSLKSTSMIPIADFLNHSNKACTHYLVHSKIEKLEQEKLQAKKDGGNEQNNDSDEDSFMQIVHDQYKLKGNKINLNVLNIKQDESQLKKFIDPKNTYILQHQQYLTENQLKDIDNLDNISNADKRAMINWINYEQMIQNSEVNLWDLGFVTSSDSEDNDSDEDVEVARNKQFETLKIKELSDWKLKFEEKKQQKNQKKEKNEQEIKKEQQIEQSIEQPIVQQNQEVDKEQSDGELKSQTDNESILTICLNNEKKNLVTIKGLPPQQIQALKQRQQQMMEVQQQKQQIQSFIQEQKQQQNKDNESDSSEESKWDWLEENDKDVYFCITTTEPIKKHEQVTVSYGRRTNRFLLSWYGFTLPENKYSSFNFRLWLNTEICKEKILSQKQIFDTITINKLISPEEWDSGKIKFNGNEIPISSITKEFRIKKNKLNMDLLMYLRLYLMLYQVQIKDVLITIPVSVDYEVFVMQFCIQLLQHYLNSYSQELAQDIKELESQISFSRRFALHINKERKEILINQIMILLDAIIILKKYKESNDLKQSYISEIHNNVYYKMEILRGLKVNWSSLLYYLIKMVSIRLKDIALPIKFNLQIGANMIGNTQEHEICINNKQIVNNHCCVILNEDEIELIVLDGPVFYKNEDGQFEQLAKDSILSLNIECADFSIRLGQCIEAKVQVVNGTQHHYLPRLQPQKEIKQFNLQERLSTIEVKIVESLYTSQQSELEQLQQNQEQEQNNIDEINSISIIQQQTNNLEQQQQNIQKSNFEQIKQNEINQKTDILQLNDYEQQTEMLSNGTPDFNNNQKDKKKIQNNTSNLDYLIIPQRKDRESSPKKKSNHKLMKEIKKESYRMSQRKCNRWKFCIAFSGFHPSRDEQQFLLLQNIQICLEDYNFNMLIMEDNIQLRSIKLLIALAKGIPIISRNWLTRSINQYEILDHNQYYVQFSNEFCKEYNFDFKQYQKRLQKCKEAKILPLKGVTIYVPKRMIYHIEHFELEYLVESLGGKLVHQIHDDGEAQIYMLIPKDQTKIIGYDKYQQSPIECLFKSALKFKNLL</sequence>
<dbReference type="InterPro" id="IPR001214">
    <property type="entry name" value="SET_dom"/>
</dbReference>
<dbReference type="AlphaFoldDB" id="A0A8S1KUR0"/>
<keyword evidence="5" id="KW-1185">Reference proteome</keyword>
<evidence type="ECO:0000313" key="4">
    <source>
        <dbReference type="EMBL" id="CAD8058141.1"/>
    </source>
</evidence>
<organism evidence="4 5">
    <name type="scientific">Paramecium primaurelia</name>
    <dbReference type="NCBI Taxonomy" id="5886"/>
    <lineage>
        <taxon>Eukaryota</taxon>
        <taxon>Sar</taxon>
        <taxon>Alveolata</taxon>
        <taxon>Ciliophora</taxon>
        <taxon>Intramacronucleata</taxon>
        <taxon>Oligohymenophorea</taxon>
        <taxon>Peniculida</taxon>
        <taxon>Parameciidae</taxon>
        <taxon>Paramecium</taxon>
    </lineage>
</organism>
<reference evidence="4" key="1">
    <citation type="submission" date="2021-01" db="EMBL/GenBank/DDBJ databases">
        <authorList>
            <consortium name="Genoscope - CEA"/>
            <person name="William W."/>
        </authorList>
    </citation>
    <scope>NUCLEOTIDE SEQUENCE</scope>
</reference>
<evidence type="ECO:0000256" key="2">
    <source>
        <dbReference type="SAM" id="MobiDB-lite"/>
    </source>
</evidence>
<name>A0A8S1KUR0_PARPR</name>
<feature type="compositionally biased region" description="Basic and acidic residues" evidence="2">
    <location>
        <begin position="389"/>
        <end position="409"/>
    </location>
</feature>
<dbReference type="EMBL" id="CAJJDM010000026">
    <property type="protein sequence ID" value="CAD8058141.1"/>
    <property type="molecule type" value="Genomic_DNA"/>
</dbReference>
<feature type="region of interest" description="Disordered" evidence="2">
    <location>
        <begin position="389"/>
        <end position="439"/>
    </location>
</feature>
<dbReference type="PANTHER" id="PTHR13271">
    <property type="entry name" value="UNCHARACTERIZED PUTATIVE METHYLTRANSFERASE"/>
    <property type="match status" value="1"/>
</dbReference>
<dbReference type="Pfam" id="PF09273">
    <property type="entry name" value="Rubis-subs-bind"/>
    <property type="match status" value="1"/>
</dbReference>
<dbReference type="PROSITE" id="PS50172">
    <property type="entry name" value="BRCT"/>
    <property type="match status" value="1"/>
</dbReference>
<feature type="region of interest" description="Disordered" evidence="2">
    <location>
        <begin position="489"/>
        <end position="511"/>
    </location>
</feature>
<feature type="coiled-coil region" evidence="1">
    <location>
        <begin position="906"/>
        <end position="963"/>
    </location>
</feature>
<dbReference type="FunFam" id="3.90.1410.10:FF:000038">
    <property type="entry name" value="Uncharacterized protein"/>
    <property type="match status" value="1"/>
</dbReference>
<gene>
    <name evidence="4" type="ORF">PPRIM_AZ9-3.1.T0270065</name>
</gene>
<dbReference type="GO" id="GO:0016279">
    <property type="term" value="F:protein-lysine N-methyltransferase activity"/>
    <property type="evidence" value="ECO:0007669"/>
    <property type="project" value="TreeGrafter"/>
</dbReference>
<protein>
    <recommendedName>
        <fullName evidence="3">BRCT domain-containing protein</fullName>
    </recommendedName>
</protein>
<proteinExistence type="predicted"/>
<dbReference type="Proteomes" id="UP000688137">
    <property type="component" value="Unassembled WGS sequence"/>
</dbReference>
<feature type="compositionally biased region" description="Basic and acidic residues" evidence="2">
    <location>
        <begin position="424"/>
        <end position="438"/>
    </location>
</feature>
<comment type="caution">
    <text evidence="4">The sequence shown here is derived from an EMBL/GenBank/DDBJ whole genome shotgun (WGS) entry which is preliminary data.</text>
</comment>
<dbReference type="Pfam" id="PF00856">
    <property type="entry name" value="SET"/>
    <property type="match status" value="1"/>
</dbReference>
<evidence type="ECO:0000313" key="5">
    <source>
        <dbReference type="Proteomes" id="UP000688137"/>
    </source>
</evidence>
<keyword evidence="1" id="KW-0175">Coiled coil</keyword>
<dbReference type="CDD" id="cd10527">
    <property type="entry name" value="SET_LSMT"/>
    <property type="match status" value="1"/>
</dbReference>
<dbReference type="PANTHER" id="PTHR13271:SF153">
    <property type="entry name" value="SET DOMAIN-CONTAINING PROTEIN"/>
    <property type="match status" value="1"/>
</dbReference>
<feature type="compositionally biased region" description="Basic and acidic residues" evidence="2">
    <location>
        <begin position="497"/>
        <end position="511"/>
    </location>
</feature>
<dbReference type="InterPro" id="IPR050600">
    <property type="entry name" value="SETD3_SETD6_MTase"/>
</dbReference>
<dbReference type="FunFam" id="3.90.1410.10:FF:000099">
    <property type="entry name" value="Uncharacterized protein"/>
    <property type="match status" value="1"/>
</dbReference>
<feature type="domain" description="BRCT" evidence="3">
    <location>
        <begin position="1089"/>
        <end position="1137"/>
    </location>
</feature>
<dbReference type="FunFam" id="3.90.1420.10:FF:000043">
    <property type="entry name" value="Uncharacterized protein"/>
    <property type="match status" value="1"/>
</dbReference>
<evidence type="ECO:0000256" key="1">
    <source>
        <dbReference type="SAM" id="Coils"/>
    </source>
</evidence>
<evidence type="ECO:0000259" key="3">
    <source>
        <dbReference type="PROSITE" id="PS50172"/>
    </source>
</evidence>
<dbReference type="InterPro" id="IPR015353">
    <property type="entry name" value="Rubisco_LSMT_subst-bd"/>
</dbReference>
<dbReference type="InterPro" id="IPR001357">
    <property type="entry name" value="BRCT_dom"/>
</dbReference>